<dbReference type="PATRIC" id="fig|35746.4.peg.2096"/>
<dbReference type="InterPro" id="IPR006311">
    <property type="entry name" value="TAT_signal"/>
</dbReference>
<dbReference type="AlphaFoldDB" id="A0A0K1IU91"/>
<evidence type="ECO:0000313" key="1">
    <source>
        <dbReference type="EMBL" id="AKU08031.1"/>
    </source>
</evidence>
<dbReference type="GeneID" id="25246266"/>
<dbReference type="Proteomes" id="UP000066124">
    <property type="component" value="Chromosome"/>
</dbReference>
<gene>
    <name evidence="1" type="ORF">ABY42_09865</name>
</gene>
<dbReference type="EMBL" id="CP011947">
    <property type="protein sequence ID" value="AKU08031.1"/>
    <property type="molecule type" value="Genomic_DNA"/>
</dbReference>
<sequence>MAINRRNILIGLGALVGGGGALVGTGAFTTVSAAREVSVSTAGDGSAFLQLTSDSPYVDNTGDTLTLTLDADGNDGNDSGFNENAVTTLTDVFTIANNSAEGNSVQVGLGAGAGPDVPSADDLSTEVTLTVGSDGGEDVDITFTLSETGNNGSAPSLDAGSSVTVDVEVDTTPTSSDADATGELSIFAVDDSA</sequence>
<organism evidence="1 2">
    <name type="scientific">Haloferax gibbonsii</name>
    <dbReference type="NCBI Taxonomy" id="35746"/>
    <lineage>
        <taxon>Archaea</taxon>
        <taxon>Methanobacteriati</taxon>
        <taxon>Methanobacteriota</taxon>
        <taxon>Stenosarchaea group</taxon>
        <taxon>Halobacteria</taxon>
        <taxon>Halobacteriales</taxon>
        <taxon>Haloferacaceae</taxon>
        <taxon>Haloferax</taxon>
    </lineage>
</organism>
<dbReference type="KEGG" id="hgi:ABY42_09865"/>
<evidence type="ECO:0008006" key="3">
    <source>
        <dbReference type="Google" id="ProtNLM"/>
    </source>
</evidence>
<protein>
    <recommendedName>
        <fullName evidence="3">DUF1102 domain-containing protein</fullName>
    </recommendedName>
</protein>
<dbReference type="RefSeq" id="WP_050459336.1">
    <property type="nucleotide sequence ID" value="NZ_CP011947.1"/>
</dbReference>
<accession>A0A0K1IU91</accession>
<dbReference type="PROSITE" id="PS51318">
    <property type="entry name" value="TAT"/>
    <property type="match status" value="1"/>
</dbReference>
<reference evidence="2" key="1">
    <citation type="journal article" date="2015" name="J. Biotechnol.">
        <title>Complete genome sequence of Haloferax gibbonsii strain ARA6, a potential producer of polyhydroxyalkanoates and halocins isolated from Araruama, Rio de Janeiro, Brasil.</title>
        <authorList>
            <person name="Pinto L.H."/>
            <person name="D'Alincourt Carvalho-Assef A.P."/>
            <person name="Vieira R.P."/>
            <person name="Clementino M.M."/>
            <person name="Albano R.M."/>
        </authorList>
    </citation>
    <scope>NUCLEOTIDE SEQUENCE [LARGE SCALE GENOMIC DNA]</scope>
    <source>
        <strain evidence="2">ARA6</strain>
    </source>
</reference>
<proteinExistence type="predicted"/>
<evidence type="ECO:0000313" key="2">
    <source>
        <dbReference type="Proteomes" id="UP000066124"/>
    </source>
</evidence>
<name>A0A0K1IU91_HALGI</name>